<protein>
    <recommendedName>
        <fullName evidence="4">Cadherin domain-containing protein</fullName>
    </recommendedName>
</protein>
<evidence type="ECO:0000259" key="4">
    <source>
        <dbReference type="PROSITE" id="PS50268"/>
    </source>
</evidence>
<dbReference type="GO" id="GO:0005509">
    <property type="term" value="F:calcium ion binding"/>
    <property type="evidence" value="ECO:0007669"/>
    <property type="project" value="InterPro"/>
</dbReference>
<accession>A0A0N0M281</accession>
<gene>
    <name evidence="5" type="ORF">ADS77_00660</name>
</gene>
<dbReference type="PANTHER" id="PTHR24026:SF126">
    <property type="entry name" value="PROTOCADHERIN FAT 4"/>
    <property type="match status" value="1"/>
</dbReference>
<reference evidence="5 6" key="1">
    <citation type="submission" date="2015-08" db="EMBL/GenBank/DDBJ databases">
        <title>Draft Genome Sequence of Pseudoalteromonas porphyrae UCD-SED14.</title>
        <authorList>
            <person name="Coil D.A."/>
            <person name="Jospin G."/>
            <person name="Lee R.D."/>
            <person name="Eisen J.A."/>
        </authorList>
    </citation>
    <scope>NUCLEOTIDE SEQUENCE [LARGE SCALE GENOMIC DNA]</scope>
    <source>
        <strain evidence="5 6">UCD-SED14</strain>
    </source>
</reference>
<dbReference type="Gene3D" id="2.60.40.60">
    <property type="entry name" value="Cadherins"/>
    <property type="match status" value="1"/>
</dbReference>
<dbReference type="Pfam" id="PF17963">
    <property type="entry name" value="Big_9"/>
    <property type="match status" value="2"/>
</dbReference>
<evidence type="ECO:0000256" key="2">
    <source>
        <dbReference type="ARBA" id="ARBA00022989"/>
    </source>
</evidence>
<dbReference type="SUPFAM" id="SSF49313">
    <property type="entry name" value="Cadherin-like"/>
    <property type="match status" value="2"/>
</dbReference>
<dbReference type="STRING" id="187330.AMS58_05725"/>
<dbReference type="CDD" id="cd11304">
    <property type="entry name" value="Cadherin_repeat"/>
    <property type="match status" value="2"/>
</dbReference>
<keyword evidence="2" id="KW-0472">Membrane</keyword>
<dbReference type="RefSeq" id="WP_054452350.1">
    <property type="nucleotide sequence ID" value="NZ_LHPH01000001.1"/>
</dbReference>
<dbReference type="AlphaFoldDB" id="A0A0N0M281"/>
<feature type="domain" description="Cadherin" evidence="4">
    <location>
        <begin position="32"/>
        <end position="124"/>
    </location>
</feature>
<dbReference type="PATRIC" id="fig|187330.3.peg.138"/>
<sequence>MKLKFLSIAISTILLSGCGGSGSESNSVPQFSQATYSSSLNEDSNVTLTVNGTDVDNDQLSYSLANAASNGSVNVNTSTGEVTYLPDSNFNGADSFQVMVSDGKGSATTTVSIDVLAVNDTPVISIDKVQVSGGETKVGTVTATDIDADTLKYTISKQAVNGELTLNSDTGEITYTPTALTNAVDNFELTVDDGNGGIVSKTLEISANLSTNSDRAYYYYASEQSHLKRSEQLTTTLQNDINIGEVNSALAIGYAEAGLENEAERLITQDSIIRDEIRALALVNVANQYTLLGKLERANELRLEASNLYSAYIATKGISAFTADDQDFFYSLAKSYLNAGEPTLALQSYNILDILLSSALDEEQTTQALRLFFGFRDTVEDVINIWLETRTEQDFQYAKNMADRLYTFANKIGYSYVSNDRNGNEGEKYYSIRLVALTNVVENYITLNEINDAKNAIADALALNGVVNYDNTYPREADEYAQVTLTEYPFGLIDYAKHLVTLYPEIDIETVLLSKFDKDSFHYNWAKEDAEEARLFAYVRSIEDADESLALILAQKDESDLRNLFTTITSFNSSNPGGSAILIEQGRYADAAKYIAEGLSVLSSEKYLAQNIAKQAFVTGVTGCQLILNQLSTIISFTDEQKYIDQAVSTLTVCREISLQKYGQVSGTDVTANHIVDSSIDLIKYHYLLGQAELVSPLVEKAQSFITAYDDSQITQKLRDTGKLAAAFAYGGDFATALTHYTEYVELIKEIESLVSSEYQFSVTQDYFEATTTKDDYRFESYYRLLLRQAGRINNYQQLREESATLWADLVKWNTTRLDEASLQTQLQYYPQFAEQYLAIGQFDSAIELKDKDSLGVVEHDSILTSVIESLSQFDAFTGDNIATVDTDNDGKANFFLPYASEQMIEESTIELDLDSDNDGVDDLTDAYPLDKTRQ</sequence>
<dbReference type="Proteomes" id="UP000037848">
    <property type="component" value="Unassembled WGS sequence"/>
</dbReference>
<dbReference type="EMBL" id="LHPH01000001">
    <property type="protein sequence ID" value="KPH65479.1"/>
    <property type="molecule type" value="Genomic_DNA"/>
</dbReference>
<dbReference type="Gene3D" id="2.60.40.10">
    <property type="entry name" value="Immunoglobulins"/>
    <property type="match status" value="1"/>
</dbReference>
<keyword evidence="2" id="KW-1133">Transmembrane helix</keyword>
<dbReference type="NCBIfam" id="NF012211">
    <property type="entry name" value="tand_rpt_95"/>
    <property type="match status" value="2"/>
</dbReference>
<dbReference type="OrthoDB" id="6231808at2"/>
<evidence type="ECO:0000313" key="5">
    <source>
        <dbReference type="EMBL" id="KPH65479.1"/>
    </source>
</evidence>
<dbReference type="GO" id="GO:0005886">
    <property type="term" value="C:plasma membrane"/>
    <property type="evidence" value="ECO:0007669"/>
    <property type="project" value="UniProtKB-SubCell"/>
</dbReference>
<evidence type="ECO:0000313" key="6">
    <source>
        <dbReference type="Proteomes" id="UP000037848"/>
    </source>
</evidence>
<proteinExistence type="predicted"/>
<dbReference type="InterPro" id="IPR013783">
    <property type="entry name" value="Ig-like_fold"/>
</dbReference>
<dbReference type="PANTHER" id="PTHR24026">
    <property type="entry name" value="FAT ATYPICAL CADHERIN-RELATED"/>
    <property type="match status" value="1"/>
</dbReference>
<dbReference type="InterPro" id="IPR002126">
    <property type="entry name" value="Cadherin-like_dom"/>
</dbReference>
<dbReference type="PROSITE" id="PS51257">
    <property type="entry name" value="PROKAR_LIPOPROTEIN"/>
    <property type="match status" value="1"/>
</dbReference>
<evidence type="ECO:0000256" key="3">
    <source>
        <dbReference type="SAM" id="MobiDB-lite"/>
    </source>
</evidence>
<feature type="compositionally biased region" description="Acidic residues" evidence="3">
    <location>
        <begin position="915"/>
        <end position="925"/>
    </location>
</feature>
<dbReference type="InterPro" id="IPR015919">
    <property type="entry name" value="Cadherin-like_sf"/>
</dbReference>
<feature type="region of interest" description="Disordered" evidence="3">
    <location>
        <begin position="915"/>
        <end position="935"/>
    </location>
</feature>
<keyword evidence="1" id="KW-0812">Transmembrane</keyword>
<comment type="caution">
    <text evidence="5">The sequence shown here is derived from an EMBL/GenBank/DDBJ whole genome shotgun (WGS) entry which is preliminary data.</text>
</comment>
<keyword evidence="6" id="KW-1185">Reference proteome</keyword>
<name>A0A0N0M281_9GAMM</name>
<dbReference type="PROSITE" id="PS50268">
    <property type="entry name" value="CADHERIN_2"/>
    <property type="match status" value="1"/>
</dbReference>
<evidence type="ECO:0000256" key="1">
    <source>
        <dbReference type="ARBA" id="ARBA00022692"/>
    </source>
</evidence>
<dbReference type="GO" id="GO:0007156">
    <property type="term" value="P:homophilic cell adhesion via plasma membrane adhesion molecules"/>
    <property type="evidence" value="ECO:0007669"/>
    <property type="project" value="InterPro"/>
</dbReference>
<organism evidence="5 6">
    <name type="scientific">Pseudoalteromonas porphyrae</name>
    <dbReference type="NCBI Taxonomy" id="187330"/>
    <lineage>
        <taxon>Bacteria</taxon>
        <taxon>Pseudomonadati</taxon>
        <taxon>Pseudomonadota</taxon>
        <taxon>Gammaproteobacteria</taxon>
        <taxon>Alteromonadales</taxon>
        <taxon>Pseudoalteromonadaceae</taxon>
        <taxon>Pseudoalteromonas</taxon>
    </lineage>
</organism>